<reference evidence="5" key="1">
    <citation type="journal article" date="2017" name="Nature">
        <title>The sunflower genome provides insights into oil metabolism, flowering and Asterid evolution.</title>
        <authorList>
            <person name="Badouin H."/>
            <person name="Gouzy J."/>
            <person name="Grassa C.J."/>
            <person name="Murat F."/>
            <person name="Staton S.E."/>
            <person name="Cottret L."/>
            <person name="Lelandais-Briere C."/>
            <person name="Owens G.L."/>
            <person name="Carrere S."/>
            <person name="Mayjonade B."/>
            <person name="Legrand L."/>
            <person name="Gill N."/>
            <person name="Kane N.C."/>
            <person name="Bowers J.E."/>
            <person name="Hubner S."/>
            <person name="Bellec A."/>
            <person name="Berard A."/>
            <person name="Berges H."/>
            <person name="Blanchet N."/>
            <person name="Boniface M.C."/>
            <person name="Brunel D."/>
            <person name="Catrice O."/>
            <person name="Chaidir N."/>
            <person name="Claudel C."/>
            <person name="Donnadieu C."/>
            <person name="Faraut T."/>
            <person name="Fievet G."/>
            <person name="Helmstetter N."/>
            <person name="King M."/>
            <person name="Knapp S.J."/>
            <person name="Lai Z."/>
            <person name="Le Paslier M.C."/>
            <person name="Lippi Y."/>
            <person name="Lorenzon L."/>
            <person name="Mandel J.R."/>
            <person name="Marage G."/>
            <person name="Marchand G."/>
            <person name="Marquand E."/>
            <person name="Bret-Mestries E."/>
            <person name="Morien E."/>
            <person name="Nambeesan S."/>
            <person name="Nguyen T."/>
            <person name="Pegot-Espagnet P."/>
            <person name="Pouilly N."/>
            <person name="Raftis F."/>
            <person name="Sallet E."/>
            <person name="Schiex T."/>
            <person name="Thomas J."/>
            <person name="Vandecasteele C."/>
            <person name="Vares D."/>
            <person name="Vear F."/>
            <person name="Vautrin S."/>
            <person name="Crespi M."/>
            <person name="Mangin B."/>
            <person name="Burke J.M."/>
            <person name="Salse J."/>
            <person name="Munos S."/>
            <person name="Vincourt P."/>
            <person name="Rieseberg L.H."/>
            <person name="Langlade N.B."/>
        </authorList>
    </citation>
    <scope>NUCLEOTIDE SEQUENCE</scope>
    <source>
        <tissue evidence="5">Leaves</tissue>
    </source>
</reference>
<protein>
    <submittedName>
        <fullName evidence="5">Nucleotidyltransferase, Ribonuclease H</fullName>
        <ecNumber evidence="5">2.7.7.-</ecNumber>
        <ecNumber evidence="5">3.1.26.4</ecNumber>
    </submittedName>
</protein>
<feature type="domain" description="Integrase catalytic" evidence="4">
    <location>
        <begin position="1004"/>
        <end position="1175"/>
    </location>
</feature>
<dbReference type="Pfam" id="PF17919">
    <property type="entry name" value="RT_RNaseH_2"/>
    <property type="match status" value="1"/>
</dbReference>
<dbReference type="CDD" id="cd00303">
    <property type="entry name" value="retropepsin_like"/>
    <property type="match status" value="1"/>
</dbReference>
<feature type="region of interest" description="Disordered" evidence="1">
    <location>
        <begin position="1"/>
        <end position="42"/>
    </location>
</feature>
<dbReference type="PROSITE" id="PS50879">
    <property type="entry name" value="RNASE_H_1"/>
    <property type="match status" value="1"/>
</dbReference>
<proteinExistence type="predicted"/>
<evidence type="ECO:0000313" key="6">
    <source>
        <dbReference type="Proteomes" id="UP000215914"/>
    </source>
</evidence>
<dbReference type="InterPro" id="IPR001584">
    <property type="entry name" value="Integrase_cat-core"/>
</dbReference>
<dbReference type="PANTHER" id="PTHR48475:SF2">
    <property type="entry name" value="RIBONUCLEASE H"/>
    <property type="match status" value="1"/>
</dbReference>
<dbReference type="SUPFAM" id="SSF53098">
    <property type="entry name" value="Ribonuclease H-like"/>
    <property type="match status" value="2"/>
</dbReference>
<dbReference type="CDD" id="cd09279">
    <property type="entry name" value="RNase_HI_like"/>
    <property type="match status" value="1"/>
</dbReference>
<evidence type="ECO:0000313" key="5">
    <source>
        <dbReference type="EMBL" id="KAF5804712.1"/>
    </source>
</evidence>
<evidence type="ECO:0000259" key="3">
    <source>
        <dbReference type="PROSITE" id="PS50879"/>
    </source>
</evidence>
<dbReference type="EC" id="2.7.7.-" evidence="5"/>
<dbReference type="PANTHER" id="PTHR48475">
    <property type="entry name" value="RIBONUCLEASE H"/>
    <property type="match status" value="1"/>
</dbReference>
<dbReference type="Proteomes" id="UP000215914">
    <property type="component" value="Unassembled WGS sequence"/>
</dbReference>
<dbReference type="Pfam" id="PF00078">
    <property type="entry name" value="RVT_1"/>
    <property type="match status" value="1"/>
</dbReference>
<dbReference type="SUPFAM" id="SSF56672">
    <property type="entry name" value="DNA/RNA polymerases"/>
    <property type="match status" value="1"/>
</dbReference>
<dbReference type="PROSITE" id="PS50878">
    <property type="entry name" value="RT_POL"/>
    <property type="match status" value="1"/>
</dbReference>
<dbReference type="Gene3D" id="3.30.420.10">
    <property type="entry name" value="Ribonuclease H-like superfamily/Ribonuclease H"/>
    <property type="match status" value="2"/>
</dbReference>
<dbReference type="InterPro" id="IPR036397">
    <property type="entry name" value="RNaseH_sf"/>
</dbReference>
<dbReference type="GO" id="GO:0015074">
    <property type="term" value="P:DNA integration"/>
    <property type="evidence" value="ECO:0007669"/>
    <property type="project" value="InterPro"/>
</dbReference>
<dbReference type="InterPro" id="IPR002156">
    <property type="entry name" value="RNaseH_domain"/>
</dbReference>
<evidence type="ECO:0000259" key="2">
    <source>
        <dbReference type="PROSITE" id="PS50878"/>
    </source>
</evidence>
<dbReference type="Pfam" id="PF00665">
    <property type="entry name" value="rve"/>
    <property type="match status" value="1"/>
</dbReference>
<dbReference type="InterPro" id="IPR043128">
    <property type="entry name" value="Rev_trsase/Diguanyl_cyclase"/>
</dbReference>
<evidence type="ECO:0000259" key="4">
    <source>
        <dbReference type="PROSITE" id="PS50994"/>
    </source>
</evidence>
<dbReference type="GO" id="GO:0004523">
    <property type="term" value="F:RNA-DNA hybrid ribonuclease activity"/>
    <property type="evidence" value="ECO:0007669"/>
    <property type="project" value="UniProtKB-EC"/>
</dbReference>
<dbReference type="EMBL" id="MNCJ02000320">
    <property type="protein sequence ID" value="KAF5804712.1"/>
    <property type="molecule type" value="Genomic_DNA"/>
</dbReference>
<name>A0A9K3NL86_HELAN</name>
<feature type="domain" description="RNase H type-1" evidence="3">
    <location>
        <begin position="719"/>
        <end position="848"/>
    </location>
</feature>
<comment type="caution">
    <text evidence="5">The sequence shown here is derived from an EMBL/GenBank/DDBJ whole genome shotgun (WGS) entry which is preliminary data.</text>
</comment>
<dbReference type="GO" id="GO:0016779">
    <property type="term" value="F:nucleotidyltransferase activity"/>
    <property type="evidence" value="ECO:0007669"/>
    <property type="project" value="UniProtKB-KW"/>
</dbReference>
<keyword evidence="5" id="KW-0808">Transferase</keyword>
<dbReference type="InterPro" id="IPR043502">
    <property type="entry name" value="DNA/RNA_pol_sf"/>
</dbReference>
<dbReference type="Gramene" id="mRNA:HanXRQr2_Chr05g0200371">
    <property type="protein sequence ID" value="mRNA:HanXRQr2_Chr05g0200371"/>
    <property type="gene ID" value="HanXRQr2_Chr05g0200371"/>
</dbReference>
<dbReference type="InterPro" id="IPR012337">
    <property type="entry name" value="RNaseH-like_sf"/>
</dbReference>
<organism evidence="5 6">
    <name type="scientific">Helianthus annuus</name>
    <name type="common">Common sunflower</name>
    <dbReference type="NCBI Taxonomy" id="4232"/>
    <lineage>
        <taxon>Eukaryota</taxon>
        <taxon>Viridiplantae</taxon>
        <taxon>Streptophyta</taxon>
        <taxon>Embryophyta</taxon>
        <taxon>Tracheophyta</taxon>
        <taxon>Spermatophyta</taxon>
        <taxon>Magnoliopsida</taxon>
        <taxon>eudicotyledons</taxon>
        <taxon>Gunneridae</taxon>
        <taxon>Pentapetalae</taxon>
        <taxon>asterids</taxon>
        <taxon>campanulids</taxon>
        <taxon>Asterales</taxon>
        <taxon>Asteraceae</taxon>
        <taxon>Asteroideae</taxon>
        <taxon>Heliantheae alliance</taxon>
        <taxon>Heliantheae</taxon>
        <taxon>Helianthus</taxon>
    </lineage>
</organism>
<dbReference type="Gene3D" id="1.10.340.70">
    <property type="match status" value="1"/>
</dbReference>
<gene>
    <name evidence="5" type="ORF">HanXRQr2_Chr05g0200371</name>
</gene>
<reference evidence="5" key="2">
    <citation type="submission" date="2020-06" db="EMBL/GenBank/DDBJ databases">
        <title>Helianthus annuus Genome sequencing and assembly Release 2.</title>
        <authorList>
            <person name="Gouzy J."/>
            <person name="Langlade N."/>
            <person name="Munos S."/>
        </authorList>
    </citation>
    <scope>NUCLEOTIDE SEQUENCE</scope>
    <source>
        <tissue evidence="5">Leaves</tissue>
    </source>
</reference>
<dbReference type="Pfam" id="PF13456">
    <property type="entry name" value="RVT_3"/>
    <property type="match status" value="1"/>
</dbReference>
<dbReference type="EC" id="3.1.26.4" evidence="5"/>
<accession>A0A9K3NL86</accession>
<feature type="domain" description="Reverse transcriptase" evidence="2">
    <location>
        <begin position="306"/>
        <end position="485"/>
    </location>
</feature>
<keyword evidence="6" id="KW-1185">Reference proteome</keyword>
<keyword evidence="5" id="KW-0548">Nucleotidyltransferase</keyword>
<dbReference type="CDD" id="cd01647">
    <property type="entry name" value="RT_LTR"/>
    <property type="match status" value="1"/>
</dbReference>
<feature type="compositionally biased region" description="Basic and acidic residues" evidence="1">
    <location>
        <begin position="13"/>
        <end position="22"/>
    </location>
</feature>
<dbReference type="Gene3D" id="3.30.70.270">
    <property type="match status" value="2"/>
</dbReference>
<dbReference type="PROSITE" id="PS50994">
    <property type="entry name" value="INTEGRASE"/>
    <property type="match status" value="1"/>
</dbReference>
<keyword evidence="5" id="KW-0378">Hydrolase</keyword>
<dbReference type="InterPro" id="IPR000477">
    <property type="entry name" value="RT_dom"/>
</dbReference>
<dbReference type="InterPro" id="IPR041577">
    <property type="entry name" value="RT_RNaseH_2"/>
</dbReference>
<dbReference type="Pfam" id="PF17921">
    <property type="entry name" value="Integrase_H2C2"/>
    <property type="match status" value="1"/>
</dbReference>
<evidence type="ECO:0000256" key="1">
    <source>
        <dbReference type="SAM" id="MobiDB-lite"/>
    </source>
</evidence>
<sequence>MAREASSVPSCPDNKKLRKLETHMVQGGPRRPRKNYNKRAQDDSWREKQVVFPVVRGGPREKRPIVIPGVIGHYQTDYIFIDPGSTADIIYEQCFNQFDQEDKARLEPVDYPLTGFCNEAVFPLGQISFPVLLSDGRNSRTEEVTFMVLPAHSRHDILLGRESQGDFSMICSAPHSAIGFPTETGIALIYASKEVLATDEIRPAKASKPAPRREAEKWVLNSAYPEQTVTLGPAMSDLTRAALKKLLHDNMDVFAWTPADMVGVPRHIAEHRLNVSEDAKPVVHAKRHLGDIKHDAMKEQVLELLNAGIIREVRYQTWVASPVMVKKPNGSWRMCVDYKDLNKACPRDCYALPDIDEKIDSLATFRWKCFLDCYKGYHQVQMAVQDEDKTAFRTPTGLYCYTKMPFGLKNAGATYQRLMNETFSDAIGKYIEVYMDDLVIMSREESAMLANIQKTFNTLRSMSIKLNPAKCSFGMEEGKFLGFIVTKDGFKVNPEKVQAIERMPSPASIKDMQKLAGRLAALNRFLANHAAKSFPFIKTLRNCMKKTQFQWTPEAENAFREMKDCLIKLPTLTAPNKGEPLVLYLSASDRVVGAVLLVDRQGVQTPVYYVSRTLTDPETRYAIMEKLVLALIHASRRLRRYFANHVIHVLTNYNIGNILARPEISGRLAKWAIELGGHNVVFRPRPSIKGQVLADFMTEVPDDKDRECKAMEKAEKKQTEEPWMLYTDGASNEDGAGAGLRLVSPDKNEFTYAIRLDFKSTNNEAEYEAFLAGLRLAIKMGVRHIEAHVDSMLVAGQINGQYEAKGDIMALYLNQAKTLLQTFYSYKVHHINRSENKPADALSKLASTSFQHLAKDVRIEVLSNPSVPLREVSVIQTGTTSWMTPIIMYLQSGILPENKAEARKIQYKSEHYQMADGILYRKSYLGPLLRCVDADDANYLIREVHEGICGIHAGPRMVVAKVMNVGYYWPGMHLDAVKELRKCSGCQRHAPKTMRPKNELVPVTTAWPFQQWGIDMVGPFPEAPGAVKFIIVAVDYFTKWVEAKALASTTSAVVKRFIWEQIICHFGLPLRIITENGTNFAADDLERWFKELNIEHTFSSVAHPQGNGQVEAVNKSIVDGIKARLGEKRRGWVDELPSILWAHRTMPKTSNGETAFSLVYGSEAVIPAEIGLPSPRMLSMNLINNEEERRIDLDLLEERREMAAINEAKYKTKLEKYYNSRVRICTFNPGDYVLRDNEASNAEKPGKLAPKWEGPYIIDEVLGKGAYKLRTMNDKEVPRTWNAQQLRKCYI</sequence>
<dbReference type="GO" id="GO:0003676">
    <property type="term" value="F:nucleic acid binding"/>
    <property type="evidence" value="ECO:0007669"/>
    <property type="project" value="InterPro"/>
</dbReference>
<dbReference type="Gene3D" id="3.10.10.10">
    <property type="entry name" value="HIV Type 1 Reverse Transcriptase, subunit A, domain 1"/>
    <property type="match status" value="1"/>
</dbReference>
<dbReference type="InterPro" id="IPR041588">
    <property type="entry name" value="Integrase_H2C2"/>
</dbReference>